<evidence type="ECO:0000256" key="7">
    <source>
        <dbReference type="SAM" id="Phobius"/>
    </source>
</evidence>
<evidence type="ECO:0000256" key="6">
    <source>
        <dbReference type="SAM" id="MobiDB-lite"/>
    </source>
</evidence>
<dbReference type="Proteomes" id="UP000237684">
    <property type="component" value="Unassembled WGS sequence"/>
</dbReference>
<comment type="subcellular location">
    <subcellularLocation>
        <location evidence="1">Cell membrane</location>
        <topology evidence="1">Multi-pass membrane protein</topology>
    </subcellularLocation>
</comment>
<gene>
    <name evidence="9" type="ORF">B1R32_1166</name>
</gene>
<dbReference type="PANTHER" id="PTHR30485">
    <property type="entry name" value="NI/FE-HYDROGENASE 1 B-TYPE CYTOCHROME SUBUNIT"/>
    <property type="match status" value="1"/>
</dbReference>
<evidence type="ECO:0000256" key="2">
    <source>
        <dbReference type="ARBA" id="ARBA00022475"/>
    </source>
</evidence>
<feature type="transmembrane region" description="Helical" evidence="7">
    <location>
        <begin position="137"/>
        <end position="157"/>
    </location>
</feature>
<feature type="transmembrane region" description="Helical" evidence="7">
    <location>
        <begin position="71"/>
        <end position="94"/>
    </location>
</feature>
<dbReference type="OrthoDB" id="197262at2"/>
<protein>
    <submittedName>
        <fullName evidence="9">Thiosulfate reductase cytochrome b subunit</fullName>
    </submittedName>
</protein>
<feature type="region of interest" description="Disordered" evidence="6">
    <location>
        <begin position="232"/>
        <end position="260"/>
    </location>
</feature>
<keyword evidence="5 7" id="KW-0472">Membrane</keyword>
<dbReference type="Gene3D" id="1.20.950.20">
    <property type="entry name" value="Transmembrane di-heme cytochromes, Chain C"/>
    <property type="match status" value="1"/>
</dbReference>
<evidence type="ECO:0000313" key="10">
    <source>
        <dbReference type="Proteomes" id="UP000237684"/>
    </source>
</evidence>
<accession>A0A2S8SQG2</accession>
<name>A0A2S8SQG2_9BACT</name>
<sequence>MKRLEKKHSLAIRWFHWINFPVLMTMIWSGILIYWANDVYRIGFGPWTLFKFFPPAFYEKFSLAFRLGEGMAWHFVFAYIFAINGALYVLYLLFSGEWRELVPRRETLREAIQVVLHDLRIRKHPLPRAKFNGAQRIAYSSVVVMGLGSLLTGIAIYKPVQTAGWLPFLSLSVLGATGYEISRWLHFWLTLAFCGFFLIHVAQVAKAGWNNFRAMITGVEIVPVEAGNRSFANSQRKDTDVNQPQIAARGDESASVRSGS</sequence>
<dbReference type="EMBL" id="NIGF01000016">
    <property type="protein sequence ID" value="PQV63030.1"/>
    <property type="molecule type" value="Genomic_DNA"/>
</dbReference>
<evidence type="ECO:0000259" key="8">
    <source>
        <dbReference type="Pfam" id="PF01292"/>
    </source>
</evidence>
<evidence type="ECO:0000256" key="5">
    <source>
        <dbReference type="ARBA" id="ARBA00023136"/>
    </source>
</evidence>
<dbReference type="Pfam" id="PF01292">
    <property type="entry name" value="Ni_hydr_CYTB"/>
    <property type="match status" value="1"/>
</dbReference>
<feature type="domain" description="Cytochrome b561 bacterial/Ni-hydrogenase" evidence="8">
    <location>
        <begin position="8"/>
        <end position="218"/>
    </location>
</feature>
<keyword evidence="3 7" id="KW-0812">Transmembrane</keyword>
<dbReference type="GO" id="GO:0020037">
    <property type="term" value="F:heme binding"/>
    <property type="evidence" value="ECO:0007669"/>
    <property type="project" value="TreeGrafter"/>
</dbReference>
<proteinExistence type="predicted"/>
<evidence type="ECO:0000313" key="9">
    <source>
        <dbReference type="EMBL" id="PQV63030.1"/>
    </source>
</evidence>
<keyword evidence="2" id="KW-1003">Cell membrane</keyword>
<dbReference type="AlphaFoldDB" id="A0A2S8SQG2"/>
<dbReference type="InterPro" id="IPR016174">
    <property type="entry name" value="Di-haem_cyt_TM"/>
</dbReference>
<keyword evidence="4 7" id="KW-1133">Transmembrane helix</keyword>
<dbReference type="PANTHER" id="PTHR30485:SF1">
    <property type="entry name" value="CYTOCHROME YDHU-RELATED"/>
    <property type="match status" value="1"/>
</dbReference>
<dbReference type="GO" id="GO:0022904">
    <property type="term" value="P:respiratory electron transport chain"/>
    <property type="evidence" value="ECO:0007669"/>
    <property type="project" value="InterPro"/>
</dbReference>
<evidence type="ECO:0000256" key="4">
    <source>
        <dbReference type="ARBA" id="ARBA00022989"/>
    </source>
</evidence>
<keyword evidence="10" id="KW-1185">Reference proteome</keyword>
<dbReference type="GO" id="GO:0005886">
    <property type="term" value="C:plasma membrane"/>
    <property type="evidence" value="ECO:0007669"/>
    <property type="project" value="UniProtKB-SubCell"/>
</dbReference>
<dbReference type="InterPro" id="IPR011577">
    <property type="entry name" value="Cyt_b561_bac/Ni-Hgenase"/>
</dbReference>
<dbReference type="RefSeq" id="WP_106380774.1">
    <property type="nucleotide sequence ID" value="NZ_NIGF01000016.1"/>
</dbReference>
<organism evidence="9 10">
    <name type="scientific">Abditibacterium utsteinense</name>
    <dbReference type="NCBI Taxonomy" id="1960156"/>
    <lineage>
        <taxon>Bacteria</taxon>
        <taxon>Pseudomonadati</taxon>
        <taxon>Abditibacteriota</taxon>
        <taxon>Abditibacteriia</taxon>
        <taxon>Abditibacteriales</taxon>
        <taxon>Abditibacteriaceae</taxon>
        <taxon>Abditibacterium</taxon>
    </lineage>
</organism>
<dbReference type="InterPro" id="IPR051542">
    <property type="entry name" value="Hydrogenase_cytochrome"/>
</dbReference>
<dbReference type="SUPFAM" id="SSF81342">
    <property type="entry name" value="Transmembrane di-heme cytochromes"/>
    <property type="match status" value="1"/>
</dbReference>
<evidence type="ECO:0000256" key="3">
    <source>
        <dbReference type="ARBA" id="ARBA00022692"/>
    </source>
</evidence>
<feature type="transmembrane region" description="Helical" evidence="7">
    <location>
        <begin position="185"/>
        <end position="205"/>
    </location>
</feature>
<dbReference type="InParanoid" id="A0A2S8SQG2"/>
<reference evidence="9 10" key="1">
    <citation type="journal article" date="2018" name="Syst. Appl. Microbiol.">
        <title>Abditibacterium utsteinense sp. nov., the first cultivated member of candidate phylum FBP, isolated from ice-free Antarctic soil samples.</title>
        <authorList>
            <person name="Tahon G."/>
            <person name="Tytgat B."/>
            <person name="Lebbe L."/>
            <person name="Carlier A."/>
            <person name="Willems A."/>
        </authorList>
    </citation>
    <scope>NUCLEOTIDE SEQUENCE [LARGE SCALE GENOMIC DNA]</scope>
    <source>
        <strain evidence="9 10">LMG 29911</strain>
    </source>
</reference>
<evidence type="ECO:0000256" key="1">
    <source>
        <dbReference type="ARBA" id="ARBA00004651"/>
    </source>
</evidence>
<dbReference type="GO" id="GO:0009055">
    <property type="term" value="F:electron transfer activity"/>
    <property type="evidence" value="ECO:0007669"/>
    <property type="project" value="InterPro"/>
</dbReference>
<feature type="transmembrane region" description="Helical" evidence="7">
    <location>
        <begin position="12"/>
        <end position="36"/>
    </location>
</feature>
<comment type="caution">
    <text evidence="9">The sequence shown here is derived from an EMBL/GenBank/DDBJ whole genome shotgun (WGS) entry which is preliminary data.</text>
</comment>